<organism evidence="1 2">
    <name type="scientific">Xenoophorus captivus</name>
    <dbReference type="NCBI Taxonomy" id="1517983"/>
    <lineage>
        <taxon>Eukaryota</taxon>
        <taxon>Metazoa</taxon>
        <taxon>Chordata</taxon>
        <taxon>Craniata</taxon>
        <taxon>Vertebrata</taxon>
        <taxon>Euteleostomi</taxon>
        <taxon>Actinopterygii</taxon>
        <taxon>Neopterygii</taxon>
        <taxon>Teleostei</taxon>
        <taxon>Neoteleostei</taxon>
        <taxon>Acanthomorphata</taxon>
        <taxon>Ovalentaria</taxon>
        <taxon>Atherinomorphae</taxon>
        <taxon>Cyprinodontiformes</taxon>
        <taxon>Goodeidae</taxon>
        <taxon>Xenoophorus</taxon>
    </lineage>
</organism>
<dbReference type="Gene3D" id="1.10.287.1130">
    <property type="entry name" value="CytochromE C oxidase copper chaperone"/>
    <property type="match status" value="1"/>
</dbReference>
<reference evidence="1 2" key="1">
    <citation type="submission" date="2021-06" db="EMBL/GenBank/DDBJ databases">
        <authorList>
            <person name="Palmer J.M."/>
        </authorList>
    </citation>
    <scope>NUCLEOTIDE SEQUENCE [LARGE SCALE GENOMIC DNA]</scope>
    <source>
        <strain evidence="1 2">XC_2019</strain>
        <tissue evidence="1">Muscle</tissue>
    </source>
</reference>
<dbReference type="EMBL" id="JAHRIN010044757">
    <property type="protein sequence ID" value="MEQ2207479.1"/>
    <property type="molecule type" value="Genomic_DNA"/>
</dbReference>
<evidence type="ECO:0000313" key="1">
    <source>
        <dbReference type="EMBL" id="MEQ2207479.1"/>
    </source>
</evidence>
<evidence type="ECO:0000313" key="2">
    <source>
        <dbReference type="Proteomes" id="UP001434883"/>
    </source>
</evidence>
<dbReference type="Proteomes" id="UP001434883">
    <property type="component" value="Unassembled WGS sequence"/>
</dbReference>
<comment type="caution">
    <text evidence="1">The sequence shown here is derived from an EMBL/GenBank/DDBJ whole genome shotgun (WGS) entry which is preliminary data.</text>
</comment>
<dbReference type="InterPro" id="IPR009069">
    <property type="entry name" value="Cys_alpha_HP_mot_SF"/>
</dbReference>
<sequence length="146" mass="15553">MTKTVAAYTCAQAHTCTTRIRASQEERIQPQSPPLDVLCCFLDTEAYFLSRVDLDVPSTDTVGSIGVQKTETGQKVFPWHHIGPQPTTDMSDSETAAAPTEAPIPAVCTGIKADLDKCVTEKGAEGCKELMEAFAACVKNAAEGTS</sequence>
<dbReference type="SUPFAM" id="SSF47072">
    <property type="entry name" value="Cysteine alpha-hairpin motif"/>
    <property type="match status" value="1"/>
</dbReference>
<protein>
    <submittedName>
        <fullName evidence="1">Uncharacterized protein</fullName>
    </submittedName>
</protein>
<accession>A0ABV0RHG8</accession>
<keyword evidence="2" id="KW-1185">Reference proteome</keyword>
<name>A0ABV0RHG8_9TELE</name>
<gene>
    <name evidence="1" type="ORF">XENOCAPTIV_013134</name>
</gene>
<proteinExistence type="predicted"/>